<comment type="caution">
    <text evidence="2">The sequence shown here is derived from an EMBL/GenBank/DDBJ whole genome shotgun (WGS) entry which is preliminary data.</text>
</comment>
<feature type="transmembrane region" description="Helical" evidence="1">
    <location>
        <begin position="55"/>
        <end position="72"/>
    </location>
</feature>
<feature type="transmembrane region" description="Helical" evidence="1">
    <location>
        <begin position="355"/>
        <end position="372"/>
    </location>
</feature>
<feature type="transmembrane region" description="Helical" evidence="1">
    <location>
        <begin position="260"/>
        <end position="281"/>
    </location>
</feature>
<dbReference type="EMBL" id="AEWV01000015">
    <property type="protein sequence ID" value="EGC17602.1"/>
    <property type="molecule type" value="Genomic_DNA"/>
</dbReference>
<protein>
    <submittedName>
        <fullName evidence="2">NnrS protein</fullName>
    </submittedName>
</protein>
<evidence type="ECO:0000313" key="3">
    <source>
        <dbReference type="Proteomes" id="UP000004088"/>
    </source>
</evidence>
<dbReference type="Pfam" id="PF05940">
    <property type="entry name" value="NnrS"/>
    <property type="match status" value="1"/>
</dbReference>
<evidence type="ECO:0000256" key="1">
    <source>
        <dbReference type="SAM" id="Phobius"/>
    </source>
</evidence>
<accession>F0EYJ4</accession>
<feature type="transmembrane region" description="Helical" evidence="1">
    <location>
        <begin position="327"/>
        <end position="349"/>
    </location>
</feature>
<organism evidence="2 3">
    <name type="scientific">Kingella denitrificans ATCC 33394</name>
    <dbReference type="NCBI Taxonomy" id="888741"/>
    <lineage>
        <taxon>Bacteria</taxon>
        <taxon>Pseudomonadati</taxon>
        <taxon>Pseudomonadota</taxon>
        <taxon>Betaproteobacteria</taxon>
        <taxon>Neisseriales</taxon>
        <taxon>Neisseriaceae</taxon>
        <taxon>Kingella</taxon>
    </lineage>
</organism>
<reference evidence="2 3" key="1">
    <citation type="submission" date="2011-01" db="EMBL/GenBank/DDBJ databases">
        <authorList>
            <person name="Muzny D."/>
            <person name="Qin X."/>
            <person name="Deng J."/>
            <person name="Jiang H."/>
            <person name="Liu Y."/>
            <person name="Qu J."/>
            <person name="Song X.-Z."/>
            <person name="Zhang L."/>
            <person name="Thornton R."/>
            <person name="Coyle M."/>
            <person name="Francisco L."/>
            <person name="Jackson L."/>
            <person name="Javaid M."/>
            <person name="Korchina V."/>
            <person name="Kovar C."/>
            <person name="Mata R."/>
            <person name="Mathew T."/>
            <person name="Ngo R."/>
            <person name="Nguyen L."/>
            <person name="Nguyen N."/>
            <person name="Okwuonu G."/>
            <person name="Ongeri F."/>
            <person name="Pham C."/>
            <person name="Simmons D."/>
            <person name="Wilczek-Boney K."/>
            <person name="Hale W."/>
            <person name="Jakkamsetti A."/>
            <person name="Pham P."/>
            <person name="Ruth R."/>
            <person name="San Lucas F."/>
            <person name="Warren J."/>
            <person name="Zhang J."/>
            <person name="Zhao Z."/>
            <person name="Zhou C."/>
            <person name="Zhu D."/>
            <person name="Lee S."/>
            <person name="Bess C."/>
            <person name="Blankenburg K."/>
            <person name="Forbes L."/>
            <person name="Fu Q."/>
            <person name="Gubbala S."/>
            <person name="Hirani K."/>
            <person name="Jayaseelan J.C."/>
            <person name="Lara F."/>
            <person name="Munidasa M."/>
            <person name="Palculict T."/>
            <person name="Patil S."/>
            <person name="Pu L.-L."/>
            <person name="Saada N."/>
            <person name="Tang L."/>
            <person name="Weissenberger G."/>
            <person name="Zhu Y."/>
            <person name="Hemphill L."/>
            <person name="Shang Y."/>
            <person name="Youmans B."/>
            <person name="Ayvaz T."/>
            <person name="Ross M."/>
            <person name="Santibanez J."/>
            <person name="Aqrawi P."/>
            <person name="Gross S."/>
            <person name="Joshi V."/>
            <person name="Fowler G."/>
            <person name="Nazareth L."/>
            <person name="Reid J."/>
            <person name="Worley K."/>
            <person name="Petrosino J."/>
            <person name="Highlander S."/>
            <person name="Gibbs R."/>
        </authorList>
    </citation>
    <scope>NUCLEOTIDE SEQUENCE [LARGE SCALE GENOMIC DNA]</scope>
    <source>
        <strain evidence="2 3">ATCC 33394</strain>
    </source>
</reference>
<dbReference type="RefSeq" id="WP_003782294.1">
    <property type="nucleotide sequence ID" value="NZ_GL870929.1"/>
</dbReference>
<evidence type="ECO:0000313" key="2">
    <source>
        <dbReference type="EMBL" id="EGC17602.1"/>
    </source>
</evidence>
<name>F0EYJ4_9NEIS</name>
<keyword evidence="1" id="KW-1133">Transmembrane helix</keyword>
<keyword evidence="1" id="KW-0812">Transmembrane</keyword>
<sequence>MKKLCSADHPVWAMAFRPFYLLCALYGAFSVLLWGFGFTGTRAISGYLWHAHEMVWGYAGGIVVAFLLTAVATWTQQPPIRGKFLMWLVGLWLAARLTAFLPWGLPTGLLGTAFFWLGAYGMWQSVWASRNTRNYIAVAAIVLLGCSHLAFHYYAWAGETETLRTGLSAGIVMVAGFIGLIGNRIIPFFTARRLNTPQVQTPMNAMLAALVLPMAATALMMTHTAVALAAWLILGAGCLGCIQSYRWFNRGILGEPMLWTLHLGYAASSLGMVVLAVSFAAPSLQSLGVHLLAVGGIGLLTISMMVRTALGHTARPLYPAPAGMGTAFWLMVAATAVRALAAVMAFVNATAYTHSIRLSASLFAASLLLYFWRYRPWLTQPRLDGKAG</sequence>
<dbReference type="InterPro" id="IPR010266">
    <property type="entry name" value="NnrS"/>
</dbReference>
<feature type="transmembrane region" description="Helical" evidence="1">
    <location>
        <begin position="287"/>
        <end position="306"/>
    </location>
</feature>
<feature type="transmembrane region" description="Helical" evidence="1">
    <location>
        <begin position="12"/>
        <end position="35"/>
    </location>
</feature>
<keyword evidence="3" id="KW-1185">Reference proteome</keyword>
<feature type="transmembrane region" description="Helical" evidence="1">
    <location>
        <begin position="109"/>
        <end position="128"/>
    </location>
</feature>
<dbReference type="HOGENOM" id="CLU_041785_2_0_4"/>
<proteinExistence type="predicted"/>
<feature type="transmembrane region" description="Helical" evidence="1">
    <location>
        <begin position="135"/>
        <end position="155"/>
    </location>
</feature>
<keyword evidence="1" id="KW-0472">Membrane</keyword>
<gene>
    <name evidence="2" type="ORF">HMPREF9098_0928</name>
</gene>
<dbReference type="Proteomes" id="UP000004088">
    <property type="component" value="Unassembled WGS sequence"/>
</dbReference>
<dbReference type="AlphaFoldDB" id="F0EYJ4"/>
<feature type="transmembrane region" description="Helical" evidence="1">
    <location>
        <begin position="228"/>
        <end position="248"/>
    </location>
</feature>
<dbReference type="STRING" id="888741.HMPREF9098_0928"/>
<feature type="transmembrane region" description="Helical" evidence="1">
    <location>
        <begin position="167"/>
        <end position="191"/>
    </location>
</feature>